<feature type="transmembrane region" description="Helical" evidence="7">
    <location>
        <begin position="26"/>
        <end position="45"/>
    </location>
</feature>
<keyword evidence="5 7" id="KW-0472">Membrane</keyword>
<keyword evidence="4 7" id="KW-1133">Transmembrane helix</keyword>
<feature type="transmembrane region" description="Helical" evidence="7">
    <location>
        <begin position="284"/>
        <end position="309"/>
    </location>
</feature>
<evidence type="ECO:0000313" key="10">
    <source>
        <dbReference type="EMBL" id="MBA5630557.1"/>
    </source>
</evidence>
<evidence type="ECO:0000259" key="9">
    <source>
        <dbReference type="Pfam" id="PF12704"/>
    </source>
</evidence>
<organism evidence="10 11">
    <name type="scientific">Moheibacter lacus</name>
    <dbReference type="NCBI Taxonomy" id="2745851"/>
    <lineage>
        <taxon>Bacteria</taxon>
        <taxon>Pseudomonadati</taxon>
        <taxon>Bacteroidota</taxon>
        <taxon>Flavobacteriia</taxon>
        <taxon>Flavobacteriales</taxon>
        <taxon>Weeksellaceae</taxon>
        <taxon>Moheibacter</taxon>
    </lineage>
</organism>
<evidence type="ECO:0000259" key="8">
    <source>
        <dbReference type="Pfam" id="PF02687"/>
    </source>
</evidence>
<dbReference type="Pfam" id="PF02687">
    <property type="entry name" value="FtsX"/>
    <property type="match status" value="1"/>
</dbReference>
<sequence length="416" mass="45885">MKPIILDRDAWAEVYAAIRKNKMRTMLTMIGVAWGMFLFVALLGASRGVQNGFDKIFANAATNSLFVWMQQTAIPFEGYQRGRTLELKMEDIEAIQGKFPQIKMIAPRSQEGSVTVKFGTKYGNYGVYGDYPVQNEMFKKTIIQGRFLNDDDVKYGRKVAVIGTDIRDEIFPDGVNPLGEMIQIGSGMYTVVGMYQQGAMAIGRNNEIQIPFTTFQRVYNRQGVVNYVIINAKDNVDIVQFEKQIKEYLKEKKRVHPDDTQAIGGFNLGENLNKMFSFMNGLQLLAIVVGALTLFSGVIAIASILLITVSERTKEFGIRRALGAVPNQIRSQILLESIVLTLIAGLSGIVGASLVLFIVNSIVANGAGDFPFINASVDVTTLGFALLIMIVMAMLAGLIPAQRAIAIKPIDALRDE</sequence>
<keyword evidence="11" id="KW-1185">Reference proteome</keyword>
<evidence type="ECO:0000256" key="2">
    <source>
        <dbReference type="ARBA" id="ARBA00022475"/>
    </source>
</evidence>
<evidence type="ECO:0000256" key="3">
    <source>
        <dbReference type="ARBA" id="ARBA00022692"/>
    </source>
</evidence>
<evidence type="ECO:0000256" key="6">
    <source>
        <dbReference type="ARBA" id="ARBA00038076"/>
    </source>
</evidence>
<dbReference type="InterPro" id="IPR050250">
    <property type="entry name" value="Macrolide_Exporter_MacB"/>
</dbReference>
<comment type="subcellular location">
    <subcellularLocation>
        <location evidence="1">Cell membrane</location>
        <topology evidence="1">Multi-pass membrane protein</topology>
    </subcellularLocation>
</comment>
<evidence type="ECO:0000313" key="11">
    <source>
        <dbReference type="Proteomes" id="UP000552241"/>
    </source>
</evidence>
<evidence type="ECO:0000256" key="7">
    <source>
        <dbReference type="SAM" id="Phobius"/>
    </source>
</evidence>
<dbReference type="Pfam" id="PF12704">
    <property type="entry name" value="MacB_PCD"/>
    <property type="match status" value="1"/>
</dbReference>
<evidence type="ECO:0000256" key="5">
    <source>
        <dbReference type="ARBA" id="ARBA00023136"/>
    </source>
</evidence>
<comment type="similarity">
    <text evidence="6">Belongs to the ABC-4 integral membrane protein family.</text>
</comment>
<evidence type="ECO:0000256" key="4">
    <source>
        <dbReference type="ARBA" id="ARBA00022989"/>
    </source>
</evidence>
<feature type="domain" description="MacB-like periplasmic core" evidence="9">
    <location>
        <begin position="25"/>
        <end position="247"/>
    </location>
</feature>
<reference evidence="10 11" key="1">
    <citation type="submission" date="2020-07" db="EMBL/GenBank/DDBJ databases">
        <title>Moheibacter lacus sp. nov., a member of the family Flavobacteriaceae isolated from freshwater lake sediment.</title>
        <authorList>
            <person name="Liu Y."/>
        </authorList>
    </citation>
    <scope>NUCLEOTIDE SEQUENCE [LARGE SCALE GENOMIC DNA]</scope>
    <source>
        <strain evidence="10 11">BDHS18</strain>
    </source>
</reference>
<dbReference type="Proteomes" id="UP000552241">
    <property type="component" value="Unassembled WGS sequence"/>
</dbReference>
<proteinExistence type="inferred from homology"/>
<comment type="caution">
    <text evidence="10">The sequence shown here is derived from an EMBL/GenBank/DDBJ whole genome shotgun (WGS) entry which is preliminary data.</text>
</comment>
<feature type="transmembrane region" description="Helical" evidence="7">
    <location>
        <begin position="379"/>
        <end position="399"/>
    </location>
</feature>
<dbReference type="InterPro" id="IPR025857">
    <property type="entry name" value="MacB_PCD"/>
</dbReference>
<dbReference type="AlphaFoldDB" id="A0A838ZUB0"/>
<dbReference type="PANTHER" id="PTHR30572">
    <property type="entry name" value="MEMBRANE COMPONENT OF TRANSPORTER-RELATED"/>
    <property type="match status" value="1"/>
</dbReference>
<dbReference type="GO" id="GO:0005886">
    <property type="term" value="C:plasma membrane"/>
    <property type="evidence" value="ECO:0007669"/>
    <property type="project" value="UniProtKB-SubCell"/>
</dbReference>
<name>A0A838ZUB0_9FLAO</name>
<feature type="domain" description="ABC3 transporter permease C-terminal" evidence="8">
    <location>
        <begin position="287"/>
        <end position="409"/>
    </location>
</feature>
<evidence type="ECO:0000256" key="1">
    <source>
        <dbReference type="ARBA" id="ARBA00004651"/>
    </source>
</evidence>
<dbReference type="GO" id="GO:0022857">
    <property type="term" value="F:transmembrane transporter activity"/>
    <property type="evidence" value="ECO:0007669"/>
    <property type="project" value="TreeGrafter"/>
</dbReference>
<accession>A0A838ZUB0</accession>
<dbReference type="RefSeq" id="WP_182044165.1">
    <property type="nucleotide sequence ID" value="NZ_JACDZE010000005.1"/>
</dbReference>
<feature type="transmembrane region" description="Helical" evidence="7">
    <location>
        <begin position="338"/>
        <end position="359"/>
    </location>
</feature>
<keyword evidence="2" id="KW-1003">Cell membrane</keyword>
<protein>
    <submittedName>
        <fullName evidence="10">ABC transporter permease</fullName>
    </submittedName>
</protein>
<dbReference type="EMBL" id="JACDZE010000005">
    <property type="protein sequence ID" value="MBA5630557.1"/>
    <property type="molecule type" value="Genomic_DNA"/>
</dbReference>
<gene>
    <name evidence="10" type="ORF">HU137_12325</name>
</gene>
<keyword evidence="3 7" id="KW-0812">Transmembrane</keyword>
<dbReference type="InterPro" id="IPR003838">
    <property type="entry name" value="ABC3_permease_C"/>
</dbReference>
<dbReference type="PANTHER" id="PTHR30572:SF4">
    <property type="entry name" value="ABC TRANSPORTER PERMEASE YTRF"/>
    <property type="match status" value="1"/>
</dbReference>